<evidence type="ECO:0000313" key="8">
    <source>
        <dbReference type="Proteomes" id="UP000598775"/>
    </source>
</evidence>
<keyword evidence="8" id="KW-1185">Reference proteome</keyword>
<evidence type="ECO:0000256" key="5">
    <source>
        <dbReference type="ARBA" id="ARBA00024937"/>
    </source>
</evidence>
<dbReference type="Proteomes" id="UP000598775">
    <property type="component" value="Unassembled WGS sequence"/>
</dbReference>
<dbReference type="EMBL" id="BMGP01000002">
    <property type="protein sequence ID" value="GGF18357.1"/>
    <property type="molecule type" value="Genomic_DNA"/>
</dbReference>
<dbReference type="PROSITE" id="PS51000">
    <property type="entry name" value="HTH_DEOR_2"/>
    <property type="match status" value="1"/>
</dbReference>
<evidence type="ECO:0000313" key="7">
    <source>
        <dbReference type="EMBL" id="GGF18357.1"/>
    </source>
</evidence>
<organism evidence="7 8">
    <name type="scientific">Subtercola lobariae</name>
    <dbReference type="NCBI Taxonomy" id="1588641"/>
    <lineage>
        <taxon>Bacteria</taxon>
        <taxon>Bacillati</taxon>
        <taxon>Actinomycetota</taxon>
        <taxon>Actinomycetes</taxon>
        <taxon>Micrococcales</taxon>
        <taxon>Microbacteriaceae</taxon>
        <taxon>Subtercola</taxon>
    </lineage>
</organism>
<comment type="caution">
    <text evidence="7">The sequence shown here is derived from an EMBL/GenBank/DDBJ whole genome shotgun (WGS) entry which is preliminary data.</text>
</comment>
<dbReference type="InterPro" id="IPR037171">
    <property type="entry name" value="NagB/RpiA_transferase-like"/>
</dbReference>
<dbReference type="Gene3D" id="1.10.10.10">
    <property type="entry name" value="Winged helix-like DNA-binding domain superfamily/Winged helix DNA-binding domain"/>
    <property type="match status" value="1"/>
</dbReference>
<dbReference type="InterPro" id="IPR001034">
    <property type="entry name" value="DeoR_HTH"/>
</dbReference>
<dbReference type="RefSeq" id="WP_188674777.1">
    <property type="nucleotide sequence ID" value="NZ_BMGP01000002.1"/>
</dbReference>
<accession>A0A917B4L9</accession>
<gene>
    <name evidence="7" type="primary">fruR</name>
    <name evidence="7" type="ORF">GCM10011399_10080</name>
</gene>
<dbReference type="Pfam" id="PF08220">
    <property type="entry name" value="HTH_DeoR"/>
    <property type="match status" value="1"/>
</dbReference>
<dbReference type="Gene3D" id="3.40.50.1360">
    <property type="match status" value="1"/>
</dbReference>
<proteinExistence type="predicted"/>
<comment type="function">
    <text evidence="5">Repressor of the lactose catabolism operon. Galactose-6-phosphate is the inducer.</text>
</comment>
<feature type="domain" description="HTH deoR-type" evidence="6">
    <location>
        <begin position="3"/>
        <end position="58"/>
    </location>
</feature>
<sequence length="264" mass="28165">MFALERRQLIVQEARVEGRIDVAGIADSIGVSTETVRRDLSILERQGILKRVHGGAVLIELASPVPVLSERTDIMAAPKRAIGKLAAMHLPESGTILIDAGTTTAQLALVIPEDRELTVVTNALPTAEAIAHYPLLDIHVLGGRLRSLSLATMDSWALQQLEALDVDVAFMGTYGISNTRGFSTPDSHEAAVKRAMVGSAKKVVVMADHTKLDRSFMNVFAPLDGVDVLITDSGASRSDVAALRVAGVNVEQSRSSRESSADAH</sequence>
<dbReference type="PANTHER" id="PTHR30363:SF4">
    <property type="entry name" value="GLYCEROL-3-PHOSPHATE REGULON REPRESSOR"/>
    <property type="match status" value="1"/>
</dbReference>
<dbReference type="InterPro" id="IPR014036">
    <property type="entry name" value="DeoR-like_C"/>
</dbReference>
<reference evidence="7 8" key="1">
    <citation type="journal article" date="2014" name="Int. J. Syst. Evol. Microbiol.">
        <title>Complete genome sequence of Corynebacterium casei LMG S-19264T (=DSM 44701T), isolated from a smear-ripened cheese.</title>
        <authorList>
            <consortium name="US DOE Joint Genome Institute (JGI-PGF)"/>
            <person name="Walter F."/>
            <person name="Albersmeier A."/>
            <person name="Kalinowski J."/>
            <person name="Ruckert C."/>
        </authorList>
    </citation>
    <scope>NUCLEOTIDE SEQUENCE [LARGE SCALE GENOMIC DNA]</scope>
    <source>
        <strain evidence="7 8">CGMCC 1.12976</strain>
    </source>
</reference>
<evidence type="ECO:0000259" key="6">
    <source>
        <dbReference type="PROSITE" id="PS51000"/>
    </source>
</evidence>
<keyword evidence="4" id="KW-0804">Transcription</keyword>
<evidence type="ECO:0000256" key="2">
    <source>
        <dbReference type="ARBA" id="ARBA00022491"/>
    </source>
</evidence>
<name>A0A917B4L9_9MICO</name>
<dbReference type="Pfam" id="PF00455">
    <property type="entry name" value="DeoRC"/>
    <property type="match status" value="1"/>
</dbReference>
<dbReference type="PANTHER" id="PTHR30363">
    <property type="entry name" value="HTH-TYPE TRANSCRIPTIONAL REGULATOR SRLR-RELATED"/>
    <property type="match status" value="1"/>
</dbReference>
<dbReference type="InterPro" id="IPR036388">
    <property type="entry name" value="WH-like_DNA-bd_sf"/>
</dbReference>
<evidence type="ECO:0000256" key="4">
    <source>
        <dbReference type="ARBA" id="ARBA00023163"/>
    </source>
</evidence>
<keyword evidence="3" id="KW-0805">Transcription regulation</keyword>
<evidence type="ECO:0000256" key="3">
    <source>
        <dbReference type="ARBA" id="ARBA00023015"/>
    </source>
</evidence>
<dbReference type="SUPFAM" id="SSF100950">
    <property type="entry name" value="NagB/RpiA/CoA transferase-like"/>
    <property type="match status" value="1"/>
</dbReference>
<keyword evidence="2" id="KW-0678">Repressor</keyword>
<dbReference type="PRINTS" id="PR00037">
    <property type="entry name" value="HTHLACR"/>
</dbReference>
<dbReference type="SMART" id="SM00420">
    <property type="entry name" value="HTH_DEOR"/>
    <property type="match status" value="1"/>
</dbReference>
<dbReference type="InterPro" id="IPR036390">
    <property type="entry name" value="WH_DNA-bd_sf"/>
</dbReference>
<evidence type="ECO:0000256" key="1">
    <source>
        <dbReference type="ARBA" id="ARBA00021390"/>
    </source>
</evidence>
<protein>
    <recommendedName>
        <fullName evidence="1">Lactose phosphotransferase system repressor</fullName>
    </recommendedName>
</protein>
<dbReference type="AlphaFoldDB" id="A0A917B4L9"/>
<dbReference type="SUPFAM" id="SSF46785">
    <property type="entry name" value="Winged helix' DNA-binding domain"/>
    <property type="match status" value="1"/>
</dbReference>
<dbReference type="InterPro" id="IPR050313">
    <property type="entry name" value="Carb_Metab_HTH_regulators"/>
</dbReference>
<dbReference type="GO" id="GO:0003700">
    <property type="term" value="F:DNA-binding transcription factor activity"/>
    <property type="evidence" value="ECO:0007669"/>
    <property type="project" value="InterPro"/>
</dbReference>
<dbReference type="SMART" id="SM01134">
    <property type="entry name" value="DeoRC"/>
    <property type="match status" value="1"/>
</dbReference>